<dbReference type="GO" id="GO:0046872">
    <property type="term" value="F:metal ion binding"/>
    <property type="evidence" value="ECO:0007669"/>
    <property type="project" value="UniProtKB-KW"/>
</dbReference>
<protein>
    <submittedName>
        <fullName evidence="8">Ni,Fe-hydrogenase III small subunit</fullName>
    </submittedName>
</protein>
<comment type="cofactor">
    <cofactor evidence="1">
        <name>[4Fe-4S] cluster</name>
        <dbReference type="ChEBI" id="CHEBI:49883"/>
    </cofactor>
</comment>
<evidence type="ECO:0000256" key="4">
    <source>
        <dbReference type="ARBA" id="ARBA00022723"/>
    </source>
</evidence>
<dbReference type="AlphaFoldDB" id="A0A7W8INJ5"/>
<feature type="domain" description="NADH:ubiquinone oxidoreductase-like 20kDa subunit" evidence="7">
    <location>
        <begin position="37"/>
        <end position="146"/>
    </location>
</feature>
<keyword evidence="9" id="KW-1185">Reference proteome</keyword>
<keyword evidence="5" id="KW-0408">Iron</keyword>
<dbReference type="InterPro" id="IPR052375">
    <property type="entry name" value="Complex_I_20kDa-like"/>
</dbReference>
<dbReference type="RefSeq" id="WP_183250905.1">
    <property type="nucleotide sequence ID" value="NZ_JACHEP010000001.1"/>
</dbReference>
<dbReference type="NCBIfam" id="NF005012">
    <property type="entry name" value="PRK06411.1"/>
    <property type="match status" value="1"/>
</dbReference>
<keyword evidence="3" id="KW-0004">4Fe-4S</keyword>
<dbReference type="Proteomes" id="UP000520011">
    <property type="component" value="Unassembled WGS sequence"/>
</dbReference>
<evidence type="ECO:0000256" key="3">
    <source>
        <dbReference type="ARBA" id="ARBA00022485"/>
    </source>
</evidence>
<accession>A0A7W8INJ5</accession>
<evidence type="ECO:0000259" key="7">
    <source>
        <dbReference type="Pfam" id="PF01058"/>
    </source>
</evidence>
<gene>
    <name evidence="8" type="ORF">HNQ34_000208</name>
</gene>
<dbReference type="GO" id="GO:0051539">
    <property type="term" value="F:4 iron, 4 sulfur cluster binding"/>
    <property type="evidence" value="ECO:0007669"/>
    <property type="project" value="UniProtKB-KW"/>
</dbReference>
<evidence type="ECO:0000256" key="5">
    <source>
        <dbReference type="ARBA" id="ARBA00023004"/>
    </source>
</evidence>
<evidence type="ECO:0000256" key="2">
    <source>
        <dbReference type="ARBA" id="ARBA00009173"/>
    </source>
</evidence>
<dbReference type="PANTHER" id="PTHR42989">
    <property type="entry name" value="HYDROGENASE-4 COMPONENT I"/>
    <property type="match status" value="1"/>
</dbReference>
<dbReference type="PANTHER" id="PTHR42989:SF1">
    <property type="entry name" value="FORMATE HYDROGENLYASE SUBUNIT 7-RELATED"/>
    <property type="match status" value="1"/>
</dbReference>
<comment type="similarity">
    <text evidence="2">Belongs to the complex I 20 kDa subunit family.</text>
</comment>
<evidence type="ECO:0000256" key="1">
    <source>
        <dbReference type="ARBA" id="ARBA00001966"/>
    </source>
</evidence>
<dbReference type="EMBL" id="JACHEP010000001">
    <property type="protein sequence ID" value="MBB5323131.1"/>
    <property type="molecule type" value="Genomic_DNA"/>
</dbReference>
<sequence length="164" mass="18167">MKSGKEQTADLRWALQKRMKEVLGRSLHIRHVDSGSCNGCDFEMNTLTNPIYDIQRFGVDFVASPRHADMLMVTGGVTRHLEEALIKTYNAASEPKMVVAIGACACSGGIFGRTYANYGGIDHIVPVYVYVPGCPPRPEAIIEGILLALDRYEELSRNKGENRH</sequence>
<evidence type="ECO:0000313" key="8">
    <source>
        <dbReference type="EMBL" id="MBB5323131.1"/>
    </source>
</evidence>
<name>A0A7W8INJ5_9BACL</name>
<dbReference type="Pfam" id="PF01058">
    <property type="entry name" value="Oxidored_q6"/>
    <property type="match status" value="1"/>
</dbReference>
<keyword evidence="6" id="KW-0411">Iron-sulfur</keyword>
<reference evidence="8 9" key="1">
    <citation type="submission" date="2020-08" db="EMBL/GenBank/DDBJ databases">
        <title>Genomic Encyclopedia of Type Strains, Phase IV (KMG-IV): sequencing the most valuable type-strain genomes for metagenomic binning, comparative biology and taxonomic classification.</title>
        <authorList>
            <person name="Goeker M."/>
        </authorList>
    </citation>
    <scope>NUCLEOTIDE SEQUENCE [LARGE SCALE GENOMIC DNA]</scope>
    <source>
        <strain evidence="8 9">DSM 16325</strain>
    </source>
</reference>
<dbReference type="Gene3D" id="3.40.50.12280">
    <property type="match status" value="1"/>
</dbReference>
<comment type="caution">
    <text evidence="8">The sequence shown here is derived from an EMBL/GenBank/DDBJ whole genome shotgun (WGS) entry which is preliminary data.</text>
</comment>
<dbReference type="InterPro" id="IPR006137">
    <property type="entry name" value="NADH_UbQ_OxRdtase-like_20kDa"/>
</dbReference>
<evidence type="ECO:0000313" key="9">
    <source>
        <dbReference type="Proteomes" id="UP000520011"/>
    </source>
</evidence>
<proteinExistence type="inferred from homology"/>
<keyword evidence="4" id="KW-0479">Metal-binding</keyword>
<dbReference type="SUPFAM" id="SSF56770">
    <property type="entry name" value="HydA/Nqo6-like"/>
    <property type="match status" value="1"/>
</dbReference>
<organism evidence="8 9">
    <name type="scientific">Anoxybacteroides tepidamans</name>
    <dbReference type="NCBI Taxonomy" id="265948"/>
    <lineage>
        <taxon>Bacteria</taxon>
        <taxon>Bacillati</taxon>
        <taxon>Bacillota</taxon>
        <taxon>Bacilli</taxon>
        <taxon>Bacillales</taxon>
        <taxon>Anoxybacillaceae</taxon>
        <taxon>Anoxybacteroides</taxon>
    </lineage>
</organism>
<evidence type="ECO:0000256" key="6">
    <source>
        <dbReference type="ARBA" id="ARBA00023014"/>
    </source>
</evidence>